<name>A0A6I9RZZ3_ELAGV</name>
<sequence>MYVSSSAVHRPVAPLFQPPLSSMDSIEVPQYYICPISLQIMKDPVTAITGITYDRESIERWLFIDNNMTCPVTKQPLPKDSDLTPNHSLRRLIQAWCTANASNGIDRIPTPRAPIDKPGVLQLLDNLLVPHLQLNSLKLIAALASESECNRRCMVQSGATSSLIQSIISCSNNNQINLIEVALSAIHSLRVPPEDLKPTVTDNHDLIESLTWVLLHDSGDHCHIRSATLVFLKSVIEVTSSSLRERLKLDFFRALTLAIRDRISQQATKAALQVLWHACSWGRNRTKIIEAGALSEIIELELAFSDKRTTELNLAILDQLCACAGGRAELVGHAAGIAVISKRILRVSPVADDRAVRILSSVCRYSATKEVLQEMLRVGAVSKLCFVLQADCSSSVKGKARWVLRSHSGVWKDSPCINFQLLSWYP</sequence>
<evidence type="ECO:0000259" key="6">
    <source>
        <dbReference type="PROSITE" id="PS51698"/>
    </source>
</evidence>
<evidence type="ECO:0000256" key="4">
    <source>
        <dbReference type="ARBA" id="ARBA00022786"/>
    </source>
</evidence>
<comment type="catalytic activity">
    <reaction evidence="1 5">
        <text>S-ubiquitinyl-[E2 ubiquitin-conjugating enzyme]-L-cysteine + [acceptor protein]-L-lysine = [E2 ubiquitin-conjugating enzyme]-L-cysteine + N(6)-ubiquitinyl-[acceptor protein]-L-lysine.</text>
        <dbReference type="EC" id="2.3.2.27"/>
    </reaction>
</comment>
<dbReference type="InterPro" id="IPR016024">
    <property type="entry name" value="ARM-type_fold"/>
</dbReference>
<dbReference type="SUPFAM" id="SSF57850">
    <property type="entry name" value="RING/U-box"/>
    <property type="match status" value="1"/>
</dbReference>
<dbReference type="EC" id="2.3.2.27" evidence="5"/>
<dbReference type="CDD" id="cd16664">
    <property type="entry name" value="RING-Ubox_PUB"/>
    <property type="match status" value="1"/>
</dbReference>
<dbReference type="InParanoid" id="A0A6I9RZZ3"/>
<dbReference type="OrthoDB" id="10064100at2759"/>
<dbReference type="InterPro" id="IPR011989">
    <property type="entry name" value="ARM-like"/>
</dbReference>
<evidence type="ECO:0000256" key="2">
    <source>
        <dbReference type="ARBA" id="ARBA00004906"/>
    </source>
</evidence>
<keyword evidence="7" id="KW-1185">Reference proteome</keyword>
<dbReference type="GO" id="GO:0016567">
    <property type="term" value="P:protein ubiquitination"/>
    <property type="evidence" value="ECO:0007669"/>
    <property type="project" value="UniProtKB-UniRule"/>
</dbReference>
<dbReference type="AlphaFoldDB" id="A0A6I9RZZ3"/>
<dbReference type="Gene3D" id="3.30.40.10">
    <property type="entry name" value="Zinc/RING finger domain, C3HC4 (zinc finger)"/>
    <property type="match status" value="1"/>
</dbReference>
<evidence type="ECO:0000256" key="1">
    <source>
        <dbReference type="ARBA" id="ARBA00000900"/>
    </source>
</evidence>
<dbReference type="InterPro" id="IPR045185">
    <property type="entry name" value="PUB22/23/24-like"/>
</dbReference>
<protein>
    <recommendedName>
        <fullName evidence="5 6">U-box domain-containing protein</fullName>
        <ecNumber evidence="5">2.3.2.27</ecNumber>
    </recommendedName>
    <alternativeName>
        <fullName evidence="5">RING-type E3 ubiquitin transferase PUB</fullName>
    </alternativeName>
</protein>
<evidence type="ECO:0000256" key="3">
    <source>
        <dbReference type="ARBA" id="ARBA00022679"/>
    </source>
</evidence>
<dbReference type="InterPro" id="IPR058678">
    <property type="entry name" value="ARM_PUB"/>
</dbReference>
<dbReference type="PANTHER" id="PTHR22849:SF128">
    <property type="entry name" value="U-BOX DOMAIN-CONTAINING PROTEIN"/>
    <property type="match status" value="1"/>
</dbReference>
<proteinExistence type="predicted"/>
<dbReference type="PANTHER" id="PTHR22849">
    <property type="entry name" value="WDSAM1 PROTEIN"/>
    <property type="match status" value="1"/>
</dbReference>
<dbReference type="Pfam" id="PF04564">
    <property type="entry name" value="U-box"/>
    <property type="match status" value="1"/>
</dbReference>
<gene>
    <name evidence="8" type="primary">LOC105052059</name>
</gene>
<dbReference type="GeneID" id="105052059"/>
<dbReference type="KEGG" id="egu:105052059"/>
<dbReference type="SUPFAM" id="SSF48371">
    <property type="entry name" value="ARM repeat"/>
    <property type="match status" value="1"/>
</dbReference>
<dbReference type="PROSITE" id="PS51698">
    <property type="entry name" value="U_BOX"/>
    <property type="match status" value="1"/>
</dbReference>
<dbReference type="UniPathway" id="UPA00143"/>
<keyword evidence="3 5" id="KW-0808">Transferase</keyword>
<dbReference type="Pfam" id="PF25598">
    <property type="entry name" value="ARM_PUB"/>
    <property type="match status" value="1"/>
</dbReference>
<evidence type="ECO:0000256" key="5">
    <source>
        <dbReference type="RuleBase" id="RU369093"/>
    </source>
</evidence>
<dbReference type="InterPro" id="IPR003613">
    <property type="entry name" value="Ubox_domain"/>
</dbReference>
<keyword evidence="4 5" id="KW-0833">Ubl conjugation pathway</keyword>
<feature type="domain" description="U-box" evidence="6">
    <location>
        <begin position="27"/>
        <end position="103"/>
    </location>
</feature>
<dbReference type="SMART" id="SM00504">
    <property type="entry name" value="Ubox"/>
    <property type="match status" value="1"/>
</dbReference>
<dbReference type="InterPro" id="IPR013083">
    <property type="entry name" value="Znf_RING/FYVE/PHD"/>
</dbReference>
<dbReference type="Gene3D" id="1.25.10.10">
    <property type="entry name" value="Leucine-rich Repeat Variant"/>
    <property type="match status" value="1"/>
</dbReference>
<comment type="function">
    <text evidence="5">Functions as an E3 ubiquitin ligase.</text>
</comment>
<reference evidence="8" key="1">
    <citation type="submission" date="2025-08" db="UniProtKB">
        <authorList>
            <consortium name="RefSeq"/>
        </authorList>
    </citation>
    <scope>IDENTIFICATION</scope>
</reference>
<dbReference type="Proteomes" id="UP000504607">
    <property type="component" value="Chromosome 9"/>
</dbReference>
<evidence type="ECO:0000313" key="7">
    <source>
        <dbReference type="Proteomes" id="UP000504607"/>
    </source>
</evidence>
<accession>A0A6I9RZZ3</accession>
<dbReference type="RefSeq" id="XP_010931057.1">
    <property type="nucleotide sequence ID" value="XM_010932755.3"/>
</dbReference>
<comment type="pathway">
    <text evidence="2 5">Protein modification; protein ubiquitination.</text>
</comment>
<organism evidence="7 8">
    <name type="scientific">Elaeis guineensis var. tenera</name>
    <name type="common">Oil palm</name>
    <dbReference type="NCBI Taxonomy" id="51953"/>
    <lineage>
        <taxon>Eukaryota</taxon>
        <taxon>Viridiplantae</taxon>
        <taxon>Streptophyta</taxon>
        <taxon>Embryophyta</taxon>
        <taxon>Tracheophyta</taxon>
        <taxon>Spermatophyta</taxon>
        <taxon>Magnoliopsida</taxon>
        <taxon>Liliopsida</taxon>
        <taxon>Arecaceae</taxon>
        <taxon>Arecoideae</taxon>
        <taxon>Cocoseae</taxon>
        <taxon>Elaeidinae</taxon>
        <taxon>Elaeis</taxon>
    </lineage>
</organism>
<dbReference type="InterPro" id="IPR045210">
    <property type="entry name" value="RING-Ubox_PUB"/>
</dbReference>
<dbReference type="GO" id="GO:0061630">
    <property type="term" value="F:ubiquitin protein ligase activity"/>
    <property type="evidence" value="ECO:0007669"/>
    <property type="project" value="UniProtKB-UniRule"/>
</dbReference>
<evidence type="ECO:0000313" key="8">
    <source>
        <dbReference type="RefSeq" id="XP_010931057.1"/>
    </source>
</evidence>